<gene>
    <name evidence="2" type="ORF">SARC_14649</name>
</gene>
<name>A0A0L0F8B7_9EUKA</name>
<reference evidence="2 3" key="1">
    <citation type="submission" date="2011-02" db="EMBL/GenBank/DDBJ databases">
        <title>The Genome Sequence of Sphaeroforma arctica JP610.</title>
        <authorList>
            <consortium name="The Broad Institute Genome Sequencing Platform"/>
            <person name="Russ C."/>
            <person name="Cuomo C."/>
            <person name="Young S.K."/>
            <person name="Zeng Q."/>
            <person name="Gargeya S."/>
            <person name="Alvarado L."/>
            <person name="Berlin A."/>
            <person name="Chapman S.B."/>
            <person name="Chen Z."/>
            <person name="Freedman E."/>
            <person name="Gellesch M."/>
            <person name="Goldberg J."/>
            <person name="Griggs A."/>
            <person name="Gujja S."/>
            <person name="Heilman E."/>
            <person name="Heiman D."/>
            <person name="Howarth C."/>
            <person name="Mehta T."/>
            <person name="Neiman D."/>
            <person name="Pearson M."/>
            <person name="Roberts A."/>
            <person name="Saif S."/>
            <person name="Shea T."/>
            <person name="Shenoy N."/>
            <person name="Sisk P."/>
            <person name="Stolte C."/>
            <person name="Sykes S."/>
            <person name="White J."/>
            <person name="Yandava C."/>
            <person name="Burger G."/>
            <person name="Gray M.W."/>
            <person name="Holland P.W.H."/>
            <person name="King N."/>
            <person name="Lang F.B.F."/>
            <person name="Roger A.J."/>
            <person name="Ruiz-Trillo I."/>
            <person name="Haas B."/>
            <person name="Nusbaum C."/>
            <person name="Birren B."/>
        </authorList>
    </citation>
    <scope>NUCLEOTIDE SEQUENCE [LARGE SCALE GENOMIC DNA]</scope>
    <source>
        <strain evidence="2 3">JP610</strain>
    </source>
</reference>
<dbReference type="EMBL" id="KQ246500">
    <property type="protein sequence ID" value="KNC72791.1"/>
    <property type="molecule type" value="Genomic_DNA"/>
</dbReference>
<sequence>MAFSGLAMFASRTTSKVCLRTTARPAMASIETTWSSNVGSSKYAHAQLSVSSPSHTTVRGMAKQTNKVIKDKRRLRQKSLIAWERRADEKIRYNKYFSPEYIAARPEGQDSNMWYLLIEEDESGTPENSEQTLARLRKKAKKIVSGRNVDETNDQVQDAIVIEHLDKVLESDSDKTETTDTPKGTEAKKEPVKAVRKGADSKKEDLGAKSTESKDKAAAGVSAREKTPETTETEEQRFERYMKKQDEFEDKYEDYDEAMERFENWKKKDLAR</sequence>
<evidence type="ECO:0000313" key="2">
    <source>
        <dbReference type="EMBL" id="KNC72791.1"/>
    </source>
</evidence>
<proteinExistence type="predicted"/>
<accession>A0A0L0F8B7</accession>
<dbReference type="AlphaFoldDB" id="A0A0L0F8B7"/>
<dbReference type="GeneID" id="25915153"/>
<organism evidence="2 3">
    <name type="scientific">Sphaeroforma arctica JP610</name>
    <dbReference type="NCBI Taxonomy" id="667725"/>
    <lineage>
        <taxon>Eukaryota</taxon>
        <taxon>Ichthyosporea</taxon>
        <taxon>Ichthyophonida</taxon>
        <taxon>Sphaeroforma</taxon>
    </lineage>
</organism>
<protein>
    <submittedName>
        <fullName evidence="2">Uncharacterized protein</fullName>
    </submittedName>
</protein>
<feature type="region of interest" description="Disordered" evidence="1">
    <location>
        <begin position="171"/>
        <end position="246"/>
    </location>
</feature>
<keyword evidence="3" id="KW-1185">Reference proteome</keyword>
<dbReference type="Proteomes" id="UP000054560">
    <property type="component" value="Unassembled WGS sequence"/>
</dbReference>
<evidence type="ECO:0000256" key="1">
    <source>
        <dbReference type="SAM" id="MobiDB-lite"/>
    </source>
</evidence>
<evidence type="ECO:0000313" key="3">
    <source>
        <dbReference type="Proteomes" id="UP000054560"/>
    </source>
</evidence>
<dbReference type="RefSeq" id="XP_014146693.1">
    <property type="nucleotide sequence ID" value="XM_014291218.1"/>
</dbReference>